<dbReference type="PROSITE" id="PS51257">
    <property type="entry name" value="PROKAR_LIPOPROTEIN"/>
    <property type="match status" value="1"/>
</dbReference>
<evidence type="ECO:0000313" key="1">
    <source>
        <dbReference type="EMBL" id="GAA4704623.1"/>
    </source>
</evidence>
<proteinExistence type="predicted"/>
<comment type="caution">
    <text evidence="1">The sequence shown here is derived from an EMBL/GenBank/DDBJ whole genome shotgun (WGS) entry which is preliminary data.</text>
</comment>
<evidence type="ECO:0000313" key="2">
    <source>
        <dbReference type="Proteomes" id="UP001499974"/>
    </source>
</evidence>
<sequence>MRLVVAALLPLVLLAGCGDDTVSASELTADPAGTPYAGPMGVLPDHSDLAVALAASGSAGLAAECAGEPRRGGGGDYADGGLESVQETPQKALDNWIDEESAPVPRDGYRIERVDGDRVLLSYDVDRLTKVAVIVRDGITDFNDDTGWGVESWSSCDPAELGVDVAEDLGFQIWTDRDGRPVPTTDVTSSTGAAHCDWQDLTWLSVGQTNDVDRDVDQYLSGDDDGQLADFLSTAADDSATLPDDAADTRWRRDGRELWIGEDPAAAYLVSLDDPTDVQLWPAVTEPIGCA</sequence>
<gene>
    <name evidence="1" type="ORF">GCM10023349_22750</name>
</gene>
<organism evidence="1 2">
    <name type="scientific">Nocardioides conyzicola</name>
    <dbReference type="NCBI Taxonomy" id="1651781"/>
    <lineage>
        <taxon>Bacteria</taxon>
        <taxon>Bacillati</taxon>
        <taxon>Actinomycetota</taxon>
        <taxon>Actinomycetes</taxon>
        <taxon>Propionibacteriales</taxon>
        <taxon>Nocardioidaceae</taxon>
        <taxon>Nocardioides</taxon>
    </lineage>
</organism>
<protein>
    <submittedName>
        <fullName evidence="1">Uncharacterized protein</fullName>
    </submittedName>
</protein>
<keyword evidence="2" id="KW-1185">Reference proteome</keyword>
<dbReference type="EMBL" id="BAABKM010000002">
    <property type="protein sequence ID" value="GAA4704623.1"/>
    <property type="molecule type" value="Genomic_DNA"/>
</dbReference>
<accession>A0ABP8XF36</accession>
<name>A0ABP8XF36_9ACTN</name>
<reference evidence="2" key="1">
    <citation type="journal article" date="2019" name="Int. J. Syst. Evol. Microbiol.">
        <title>The Global Catalogue of Microorganisms (GCM) 10K type strain sequencing project: providing services to taxonomists for standard genome sequencing and annotation.</title>
        <authorList>
            <consortium name="The Broad Institute Genomics Platform"/>
            <consortium name="The Broad Institute Genome Sequencing Center for Infectious Disease"/>
            <person name="Wu L."/>
            <person name="Ma J."/>
        </authorList>
    </citation>
    <scope>NUCLEOTIDE SEQUENCE [LARGE SCALE GENOMIC DNA]</scope>
    <source>
        <strain evidence="2">JCM 18531</strain>
    </source>
</reference>
<dbReference type="Proteomes" id="UP001499974">
    <property type="component" value="Unassembled WGS sequence"/>
</dbReference>